<feature type="region of interest" description="Disordered" evidence="1">
    <location>
        <begin position="24"/>
        <end position="71"/>
    </location>
</feature>
<sequence length="161" mass="18017">MLRLRTSSLTWGSSTRLLCRTRSVWSRPGGGSRASGRRTAPYSTPLPPPPPPPPPPLPPPPPPPPLLRPPSYGNDACMFVCNQKRLVQRDPINPQRPLNSSQFRILSVTSRSRLYLGKNKFTSLRAMQWISNVNPINTRTKFDSRYLGIARVGGRKSCMTR</sequence>
<dbReference type="Proteomes" id="UP001430953">
    <property type="component" value="Unassembled WGS sequence"/>
</dbReference>
<evidence type="ECO:0000313" key="2">
    <source>
        <dbReference type="EMBL" id="KAL0124406.1"/>
    </source>
</evidence>
<evidence type="ECO:0000313" key="3">
    <source>
        <dbReference type="Proteomes" id="UP001430953"/>
    </source>
</evidence>
<accession>A0AAW2GB07</accession>
<name>A0AAW2GB07_9HYME</name>
<evidence type="ECO:0000256" key="1">
    <source>
        <dbReference type="SAM" id="MobiDB-lite"/>
    </source>
</evidence>
<dbReference type="AlphaFoldDB" id="A0AAW2GB07"/>
<protein>
    <submittedName>
        <fullName evidence="2">Uncharacterized protein</fullName>
    </submittedName>
</protein>
<comment type="caution">
    <text evidence="2">The sequence shown here is derived from an EMBL/GenBank/DDBJ whole genome shotgun (WGS) entry which is preliminary data.</text>
</comment>
<reference evidence="2 3" key="1">
    <citation type="submission" date="2023-03" db="EMBL/GenBank/DDBJ databases">
        <title>High recombination rates correlate with genetic variation in Cardiocondyla obscurior ants.</title>
        <authorList>
            <person name="Errbii M."/>
        </authorList>
    </citation>
    <scope>NUCLEOTIDE SEQUENCE [LARGE SCALE GENOMIC DNA]</scope>
    <source>
        <strain evidence="2">Alpha-2009</strain>
        <tissue evidence="2">Whole body</tissue>
    </source>
</reference>
<dbReference type="EMBL" id="JADYXP020000005">
    <property type="protein sequence ID" value="KAL0124406.1"/>
    <property type="molecule type" value="Genomic_DNA"/>
</dbReference>
<organism evidence="2 3">
    <name type="scientific">Cardiocondyla obscurior</name>
    <dbReference type="NCBI Taxonomy" id="286306"/>
    <lineage>
        <taxon>Eukaryota</taxon>
        <taxon>Metazoa</taxon>
        <taxon>Ecdysozoa</taxon>
        <taxon>Arthropoda</taxon>
        <taxon>Hexapoda</taxon>
        <taxon>Insecta</taxon>
        <taxon>Pterygota</taxon>
        <taxon>Neoptera</taxon>
        <taxon>Endopterygota</taxon>
        <taxon>Hymenoptera</taxon>
        <taxon>Apocrita</taxon>
        <taxon>Aculeata</taxon>
        <taxon>Formicoidea</taxon>
        <taxon>Formicidae</taxon>
        <taxon>Myrmicinae</taxon>
        <taxon>Cardiocondyla</taxon>
    </lineage>
</organism>
<gene>
    <name evidence="2" type="ORF">PUN28_006323</name>
</gene>
<proteinExistence type="predicted"/>
<feature type="compositionally biased region" description="Pro residues" evidence="1">
    <location>
        <begin position="44"/>
        <end position="68"/>
    </location>
</feature>
<keyword evidence="3" id="KW-1185">Reference proteome</keyword>